<evidence type="ECO:0000256" key="10">
    <source>
        <dbReference type="ARBA" id="ARBA00023212"/>
    </source>
</evidence>
<dbReference type="PANTHER" id="PTHR13034:SF2">
    <property type="entry name" value="DYNACTIN SUBUNIT 4"/>
    <property type="match status" value="1"/>
</dbReference>
<keyword evidence="5" id="KW-1017">Isopeptide bond</keyword>
<evidence type="ECO:0000256" key="6">
    <source>
        <dbReference type="ARBA" id="ARBA00022553"/>
    </source>
</evidence>
<evidence type="ECO:0000256" key="1">
    <source>
        <dbReference type="ARBA" id="ARBA00004300"/>
    </source>
</evidence>
<name>A0A8H8SX33_9AGAM</name>
<evidence type="ECO:0000256" key="7">
    <source>
        <dbReference type="ARBA" id="ARBA00022843"/>
    </source>
</evidence>
<dbReference type="InterPro" id="IPR008603">
    <property type="entry name" value="DCTN4"/>
</dbReference>
<evidence type="ECO:0000256" key="13">
    <source>
        <dbReference type="ARBA" id="ARBA00093507"/>
    </source>
</evidence>
<keyword evidence="7" id="KW-0832">Ubl conjugation</keyword>
<keyword evidence="10" id="KW-0206">Cytoskeleton</keyword>
<dbReference type="Proteomes" id="UP000650533">
    <property type="component" value="Chromosome 5"/>
</dbReference>
<evidence type="ECO:0000256" key="14">
    <source>
        <dbReference type="SAM" id="MobiDB-lite"/>
    </source>
</evidence>
<dbReference type="KEGG" id="rsx:RhiXN_09102"/>
<evidence type="ECO:0000313" key="16">
    <source>
        <dbReference type="Proteomes" id="UP000650533"/>
    </source>
</evidence>
<evidence type="ECO:0000256" key="8">
    <source>
        <dbReference type="ARBA" id="ARBA00022990"/>
    </source>
</evidence>
<dbReference type="RefSeq" id="XP_043180364.1">
    <property type="nucleotide sequence ID" value="XM_043328918.1"/>
</dbReference>
<dbReference type="GO" id="GO:0005869">
    <property type="term" value="C:dynactin complex"/>
    <property type="evidence" value="ECO:0007669"/>
    <property type="project" value="InterPro"/>
</dbReference>
<dbReference type="GO" id="GO:0001725">
    <property type="term" value="C:stress fiber"/>
    <property type="evidence" value="ECO:0007669"/>
    <property type="project" value="UniProtKB-SubCell"/>
</dbReference>
<comment type="similarity">
    <text evidence="11">Belongs to the dynactin subunit 4 family.</text>
</comment>
<evidence type="ECO:0000256" key="3">
    <source>
        <dbReference type="ARBA" id="ARBA00004657"/>
    </source>
</evidence>
<evidence type="ECO:0000256" key="9">
    <source>
        <dbReference type="ARBA" id="ARBA00023054"/>
    </source>
</evidence>
<sequence length="576" mass="63125">MQPSLNYHCACSATLTTGPVRQPPLATLESSGTEFHPLTSLYFCEECDAVRCPRCVALEVSGYYCPNCLFEVPSASVRGEKNRWVDVLAIAFNAHIVGILFLSSRLIRLSESLAHGCPSLSTPWANRPLYYIAPFVAGILRRSGFRSKSQQDWHLQRFEDSAPETLEFDRLKDHFEPLIRASGTGNTGHTPNARHNPITAAASHALAREVHGVPRHQLNKGAGRSGKTKPRIDPWDSYIARNPASGGDATTVGASGGPEEVEWMRNLDNIEDVAPVEARWDASWSGSLRARYAPCGLSPFCMLADEISSLAPLRIPLHSKMSVRCAVCRHILIKPEQKSQSVRYKIKLMASNYLPSLEASLSSSTGVSRLVQGRSCPFSVTITNPLYDSIQVRLQPYNPATYPNVNRPNFHVALPQGFLSVAAFAEAWEYDEDDEDMEQDQMVLDALEGGAGLADAVKAGTDVRLHRGKSGTIGILEKRANMIRIGGEVAVSRDGSGDIKVSYRTYSTISLNLISVGQFTMLVTYQYRAEEPADEQPHGHTDRGAASQVKSFSFLTMVNLGPIASKEPTRGEHPNS</sequence>
<evidence type="ECO:0000256" key="2">
    <source>
        <dbReference type="ARBA" id="ARBA00004529"/>
    </source>
</evidence>
<gene>
    <name evidence="15" type="ORF">RhiXN_09102</name>
</gene>
<protein>
    <recommendedName>
        <fullName evidence="12">Dynactin subunit 4</fullName>
    </recommendedName>
</protein>
<accession>A0A8H8SX33</accession>
<keyword evidence="8" id="KW-0007">Acetylation</keyword>
<keyword evidence="4" id="KW-0963">Cytoplasm</keyword>
<reference evidence="15" key="1">
    <citation type="submission" date="2020-05" db="EMBL/GenBank/DDBJ databases">
        <title>Evolutionary and genomic comparisons of hybrid uninucleate and nonhybrid Rhizoctonia fungi.</title>
        <authorList>
            <person name="Li C."/>
            <person name="Chen X."/>
        </authorList>
    </citation>
    <scope>NUCLEOTIDE SEQUENCE</scope>
    <source>
        <strain evidence="15">AG-1 IA</strain>
    </source>
</reference>
<evidence type="ECO:0000256" key="11">
    <source>
        <dbReference type="ARBA" id="ARBA00034776"/>
    </source>
</evidence>
<dbReference type="PANTHER" id="PTHR13034">
    <property type="entry name" value="DYNACTIN P62 SUBUNIT"/>
    <property type="match status" value="1"/>
</dbReference>
<evidence type="ECO:0000256" key="12">
    <source>
        <dbReference type="ARBA" id="ARBA00034864"/>
    </source>
</evidence>
<dbReference type="Pfam" id="PF05502">
    <property type="entry name" value="Dynactin_p62"/>
    <property type="match status" value="2"/>
</dbReference>
<proteinExistence type="inferred from homology"/>
<keyword evidence="6" id="KW-0597">Phosphoprotein</keyword>
<dbReference type="EMBL" id="CP059662">
    <property type="protein sequence ID" value="QRW20127.1"/>
    <property type="molecule type" value="Genomic_DNA"/>
</dbReference>
<evidence type="ECO:0000313" key="15">
    <source>
        <dbReference type="EMBL" id="QRW20127.1"/>
    </source>
</evidence>
<organism evidence="15 16">
    <name type="scientific">Rhizoctonia solani</name>
    <dbReference type="NCBI Taxonomy" id="456999"/>
    <lineage>
        <taxon>Eukaryota</taxon>
        <taxon>Fungi</taxon>
        <taxon>Dikarya</taxon>
        <taxon>Basidiomycota</taxon>
        <taxon>Agaricomycotina</taxon>
        <taxon>Agaricomycetes</taxon>
        <taxon>Cantharellales</taxon>
        <taxon>Ceratobasidiaceae</taxon>
        <taxon>Rhizoctonia</taxon>
    </lineage>
</organism>
<evidence type="ECO:0000256" key="4">
    <source>
        <dbReference type="ARBA" id="ARBA00022490"/>
    </source>
</evidence>
<dbReference type="GeneID" id="67031381"/>
<keyword evidence="9" id="KW-0175">Coiled coil</keyword>
<comment type="subcellular location">
    <subcellularLocation>
        <location evidence="1">Cytoplasm</location>
        <location evidence="1">Cytoskeleton</location>
        <location evidence="1">Microtubule organizing center</location>
        <location evidence="1">Centrosome</location>
    </subcellularLocation>
    <subcellularLocation>
        <location evidence="2">Cytoplasm</location>
        <location evidence="2">Cytoskeleton</location>
        <location evidence="2">Stress fiber</location>
    </subcellularLocation>
    <subcellularLocation>
        <location evidence="3">Cytoplasm</location>
        <location evidence="3">Myofibril</location>
    </subcellularLocation>
</comment>
<evidence type="ECO:0000256" key="5">
    <source>
        <dbReference type="ARBA" id="ARBA00022499"/>
    </source>
</evidence>
<comment type="subunit">
    <text evidence="13">Subunit of dynactin, a multiprotein complex part of a tripartite complex with dynein and a adapter, such as BICDL1, BICD2 or HOOK3. The dynactin complex is built around ACTR1A/ACTB filament and consists of an actin-related filament composed of a shoulder domain, a pointed end and a barbed end. Its length is defined by its flexible shoulder domain. The soulder is composed of 2 DCTN1 subunits, 4 DCTN2 and 2 DCTN3. The 4 DCNT2 (via N-terminus) bind the ACTR1A filament and act as molecular rulers to determine the length. The pointed end is important for binding dynein-dynactin cargo adapters. Consists of 4 subunits: ACTR10, DCNT4, DCTN5 and DCTN6. The barbed end is composed of a CAPZA1:CAPZB heterodimers, which binds ACTR1A/ACTB filament and dynactin and stabilizes dynactin. Interacts with ATP7B, but not ATP7A, in a copper-dependent manner. Interacts with ANK2; this interaction is required for localization at costameres. Interacts with N4BP2L1.</text>
</comment>
<dbReference type="AlphaFoldDB" id="A0A8H8SX33"/>
<feature type="region of interest" description="Disordered" evidence="14">
    <location>
        <begin position="217"/>
        <end position="253"/>
    </location>
</feature>